<dbReference type="PROSITE" id="PS50088">
    <property type="entry name" value="ANK_REPEAT"/>
    <property type="match status" value="2"/>
</dbReference>
<name>A0A9W7G4C8_9STRA</name>
<evidence type="ECO:0000256" key="2">
    <source>
        <dbReference type="ARBA" id="ARBA00023043"/>
    </source>
</evidence>
<dbReference type="PANTHER" id="PTHR24198">
    <property type="entry name" value="ANKYRIN REPEAT AND PROTEIN KINASE DOMAIN-CONTAINING PROTEIN"/>
    <property type="match status" value="1"/>
</dbReference>
<keyword evidence="2 3" id="KW-0040">ANK repeat</keyword>
<evidence type="ECO:0000256" key="1">
    <source>
        <dbReference type="ARBA" id="ARBA00022737"/>
    </source>
</evidence>
<protein>
    <submittedName>
        <fullName evidence="4">Uncharacterized protein</fullName>
    </submittedName>
</protein>
<evidence type="ECO:0000313" key="4">
    <source>
        <dbReference type="EMBL" id="GMI31689.1"/>
    </source>
</evidence>
<keyword evidence="5" id="KW-1185">Reference proteome</keyword>
<dbReference type="AlphaFoldDB" id="A0A9W7G4C8"/>
<dbReference type="EMBL" id="BRYA01000010">
    <property type="protein sequence ID" value="GMI31689.1"/>
    <property type="molecule type" value="Genomic_DNA"/>
</dbReference>
<dbReference type="SUPFAM" id="SSF48403">
    <property type="entry name" value="Ankyrin repeat"/>
    <property type="match status" value="1"/>
</dbReference>
<reference evidence="5" key="1">
    <citation type="journal article" date="2023" name="Commun. Biol.">
        <title>Genome analysis of Parmales, the sister group of diatoms, reveals the evolutionary specialization of diatoms from phago-mixotrophs to photoautotrophs.</title>
        <authorList>
            <person name="Ban H."/>
            <person name="Sato S."/>
            <person name="Yoshikawa S."/>
            <person name="Yamada K."/>
            <person name="Nakamura Y."/>
            <person name="Ichinomiya M."/>
            <person name="Sato N."/>
            <person name="Blanc-Mathieu R."/>
            <person name="Endo H."/>
            <person name="Kuwata A."/>
            <person name="Ogata H."/>
        </authorList>
    </citation>
    <scope>NUCLEOTIDE SEQUENCE [LARGE SCALE GENOMIC DNA]</scope>
</reference>
<dbReference type="InterPro" id="IPR036770">
    <property type="entry name" value="Ankyrin_rpt-contain_sf"/>
</dbReference>
<feature type="repeat" description="ANK" evidence="3">
    <location>
        <begin position="134"/>
        <end position="159"/>
    </location>
</feature>
<dbReference type="Proteomes" id="UP001165065">
    <property type="component" value="Unassembled WGS sequence"/>
</dbReference>
<comment type="caution">
    <text evidence="4">The sequence shown here is derived from an EMBL/GenBank/DDBJ whole genome shotgun (WGS) entry which is preliminary data.</text>
</comment>
<dbReference type="PROSITE" id="PS50297">
    <property type="entry name" value="ANK_REP_REGION"/>
    <property type="match status" value="2"/>
</dbReference>
<proteinExistence type="predicted"/>
<dbReference type="Gene3D" id="1.25.40.20">
    <property type="entry name" value="Ankyrin repeat-containing domain"/>
    <property type="match status" value="1"/>
</dbReference>
<keyword evidence="1" id="KW-0677">Repeat</keyword>
<dbReference type="Pfam" id="PF00023">
    <property type="entry name" value="Ank"/>
    <property type="match status" value="1"/>
</dbReference>
<evidence type="ECO:0000256" key="3">
    <source>
        <dbReference type="PROSITE-ProRule" id="PRU00023"/>
    </source>
</evidence>
<evidence type="ECO:0000313" key="5">
    <source>
        <dbReference type="Proteomes" id="UP001165065"/>
    </source>
</evidence>
<organism evidence="4 5">
    <name type="scientific">Triparma columacea</name>
    <dbReference type="NCBI Taxonomy" id="722753"/>
    <lineage>
        <taxon>Eukaryota</taxon>
        <taxon>Sar</taxon>
        <taxon>Stramenopiles</taxon>
        <taxon>Ochrophyta</taxon>
        <taxon>Bolidophyceae</taxon>
        <taxon>Parmales</taxon>
        <taxon>Triparmaceae</taxon>
        <taxon>Triparma</taxon>
    </lineage>
</organism>
<dbReference type="PANTHER" id="PTHR24198:SF165">
    <property type="entry name" value="ANKYRIN REPEAT-CONTAINING PROTEIN-RELATED"/>
    <property type="match status" value="1"/>
</dbReference>
<gene>
    <name evidence="4" type="ORF">TrCOL_g1941</name>
</gene>
<dbReference type="Pfam" id="PF12796">
    <property type="entry name" value="Ank_2"/>
    <property type="match status" value="1"/>
</dbReference>
<feature type="repeat" description="ANK" evidence="3">
    <location>
        <begin position="169"/>
        <end position="201"/>
    </location>
</feature>
<dbReference type="InterPro" id="IPR002110">
    <property type="entry name" value="Ankyrin_rpt"/>
</dbReference>
<dbReference type="PRINTS" id="PR01415">
    <property type="entry name" value="ANKYRIN"/>
</dbReference>
<accession>A0A9W7G4C8</accession>
<sequence length="281" mass="30726">MFEPSSIIVPEGVIEFRTDRGECEIEEVGEGTLEPFLISEDQPGRVKPLPPPPPLHVESEVIIDAFVTACSLGQETVVRKRIQTWSAQGTLSINLARTDMEGRTAVSISCEKGHLLVLLTLIKAGASLVDSDPDGFTPLHVACKWGRSEIVLALLDGGSLPCLSRPCLSGSTPLHLCALNGHPECLKLLCLKGADPKVRDESGRTPLGCGMQSKVLRQRENGLLYKYEMEVFRVKMSLLVFLCLRLKIGSLPCSKVCNYLLSKDSWLLLYESDANRVPGNV</sequence>
<dbReference type="OrthoDB" id="186245at2759"/>
<dbReference type="SMART" id="SM00248">
    <property type="entry name" value="ANK"/>
    <property type="match status" value="3"/>
</dbReference>